<organism evidence="12">
    <name type="scientific">Jonesiaceae bacterium BS-20</name>
    <dbReference type="NCBI Taxonomy" id="3120821"/>
    <lineage>
        <taxon>Bacteria</taxon>
        <taxon>Bacillati</taxon>
        <taxon>Actinomycetota</taxon>
        <taxon>Actinomycetes</taxon>
        <taxon>Micrococcales</taxon>
        <taxon>Jonesiaceae</taxon>
    </lineage>
</organism>
<dbReference type="GO" id="GO:0003700">
    <property type="term" value="F:DNA-binding transcription factor activity"/>
    <property type="evidence" value="ECO:0007669"/>
    <property type="project" value="InterPro"/>
</dbReference>
<protein>
    <submittedName>
        <fullName evidence="12">Fur family transcriptional regulator</fullName>
    </submittedName>
</protein>
<evidence type="ECO:0000256" key="10">
    <source>
        <dbReference type="ARBA" id="ARBA00023163"/>
    </source>
</evidence>
<evidence type="ECO:0000256" key="5">
    <source>
        <dbReference type="ARBA" id="ARBA00022723"/>
    </source>
</evidence>
<evidence type="ECO:0000256" key="1">
    <source>
        <dbReference type="ARBA" id="ARBA00004496"/>
    </source>
</evidence>
<dbReference type="InterPro" id="IPR036388">
    <property type="entry name" value="WH-like_DNA-bd_sf"/>
</dbReference>
<dbReference type="GO" id="GO:0045892">
    <property type="term" value="P:negative regulation of DNA-templated transcription"/>
    <property type="evidence" value="ECO:0007669"/>
    <property type="project" value="TreeGrafter"/>
</dbReference>
<dbReference type="PANTHER" id="PTHR33202:SF18">
    <property type="entry name" value="TRANSCRIPTIONAL REGULATOR FURA"/>
    <property type="match status" value="1"/>
</dbReference>
<comment type="similarity">
    <text evidence="2">Belongs to the Fur family.</text>
</comment>
<gene>
    <name evidence="12" type="ORF">V5R04_05020</name>
</gene>
<dbReference type="Gene3D" id="3.30.1490.190">
    <property type="match status" value="1"/>
</dbReference>
<evidence type="ECO:0000256" key="7">
    <source>
        <dbReference type="ARBA" id="ARBA00023004"/>
    </source>
</evidence>
<dbReference type="Gene3D" id="1.10.10.10">
    <property type="entry name" value="Winged helix-like DNA-binding domain superfamily/Winged helix DNA-binding domain"/>
    <property type="match status" value="1"/>
</dbReference>
<evidence type="ECO:0000313" key="12">
    <source>
        <dbReference type="EMBL" id="XBH22586.1"/>
    </source>
</evidence>
<dbReference type="InterPro" id="IPR002481">
    <property type="entry name" value="FUR"/>
</dbReference>
<dbReference type="GO" id="GO:0008270">
    <property type="term" value="F:zinc ion binding"/>
    <property type="evidence" value="ECO:0007669"/>
    <property type="project" value="TreeGrafter"/>
</dbReference>
<evidence type="ECO:0000256" key="8">
    <source>
        <dbReference type="ARBA" id="ARBA00023015"/>
    </source>
</evidence>
<dbReference type="InterPro" id="IPR043135">
    <property type="entry name" value="Fur_C"/>
</dbReference>
<evidence type="ECO:0000256" key="6">
    <source>
        <dbReference type="ARBA" id="ARBA00022833"/>
    </source>
</evidence>
<evidence type="ECO:0000256" key="3">
    <source>
        <dbReference type="ARBA" id="ARBA00022490"/>
    </source>
</evidence>
<keyword evidence="6 11" id="KW-0862">Zinc</keyword>
<feature type="binding site" evidence="11">
    <location>
        <position position="93"/>
    </location>
    <ligand>
        <name>Zn(2+)</name>
        <dbReference type="ChEBI" id="CHEBI:29105"/>
    </ligand>
</feature>
<evidence type="ECO:0000256" key="9">
    <source>
        <dbReference type="ARBA" id="ARBA00023125"/>
    </source>
</evidence>
<comment type="cofactor">
    <cofactor evidence="11">
        <name>Zn(2+)</name>
        <dbReference type="ChEBI" id="CHEBI:29105"/>
    </cofactor>
    <text evidence="11">Binds 1 zinc ion per subunit.</text>
</comment>
<keyword evidence="10" id="KW-0804">Transcription</keyword>
<keyword evidence="3" id="KW-0963">Cytoplasm</keyword>
<name>A0AAU7DYL9_9MICO</name>
<dbReference type="GO" id="GO:1900376">
    <property type="term" value="P:regulation of secondary metabolite biosynthetic process"/>
    <property type="evidence" value="ECO:0007669"/>
    <property type="project" value="TreeGrafter"/>
</dbReference>
<evidence type="ECO:0000256" key="11">
    <source>
        <dbReference type="PIRSR" id="PIRSR602481-1"/>
    </source>
</evidence>
<dbReference type="GO" id="GO:0005737">
    <property type="term" value="C:cytoplasm"/>
    <property type="evidence" value="ECO:0007669"/>
    <property type="project" value="UniProtKB-SubCell"/>
</dbReference>
<dbReference type="GO" id="GO:0000976">
    <property type="term" value="F:transcription cis-regulatory region binding"/>
    <property type="evidence" value="ECO:0007669"/>
    <property type="project" value="TreeGrafter"/>
</dbReference>
<dbReference type="InterPro" id="IPR036390">
    <property type="entry name" value="WH_DNA-bd_sf"/>
</dbReference>
<sequence>MSATQFEQLLRDNNLRVTATRLAVMNCVAEHPHTNADNVLKQVRAQLGTASVQAIYDVLHTLAKAKILNCVEPAGHPARYELRVGDNHHHAVCRSCGLVEDVDCAVGYAPCLTPSTDHGFEIESAEVLYWGTCASCLST</sequence>
<accession>A0AAU7DYL9</accession>
<comment type="subcellular location">
    <subcellularLocation>
        <location evidence="1">Cytoplasm</location>
    </subcellularLocation>
</comment>
<dbReference type="EMBL" id="CP146203">
    <property type="protein sequence ID" value="XBH22586.1"/>
    <property type="molecule type" value="Genomic_DNA"/>
</dbReference>
<dbReference type="SUPFAM" id="SSF46785">
    <property type="entry name" value="Winged helix' DNA-binding domain"/>
    <property type="match status" value="1"/>
</dbReference>
<evidence type="ECO:0000256" key="2">
    <source>
        <dbReference type="ARBA" id="ARBA00007957"/>
    </source>
</evidence>
<keyword evidence="8" id="KW-0805">Transcription regulation</keyword>
<feature type="binding site" evidence="11">
    <location>
        <position position="136"/>
    </location>
    <ligand>
        <name>Zn(2+)</name>
        <dbReference type="ChEBI" id="CHEBI:29105"/>
    </ligand>
</feature>
<feature type="binding site" evidence="11">
    <location>
        <position position="96"/>
    </location>
    <ligand>
        <name>Zn(2+)</name>
        <dbReference type="ChEBI" id="CHEBI:29105"/>
    </ligand>
</feature>
<proteinExistence type="inferred from homology"/>
<dbReference type="PANTHER" id="PTHR33202">
    <property type="entry name" value="ZINC UPTAKE REGULATION PROTEIN"/>
    <property type="match status" value="1"/>
</dbReference>
<keyword evidence="9" id="KW-0238">DNA-binding</keyword>
<keyword evidence="7" id="KW-0408">Iron</keyword>
<reference evidence="12" key="1">
    <citation type="submission" date="2024-02" db="EMBL/GenBank/DDBJ databases">
        <title>Tomenella chthoni gen. nov. sp. nov., a member of the family Jonesiaceae isolated from bat guano.</title>
        <authorList>
            <person name="Miller S.L."/>
            <person name="King J."/>
            <person name="Sankaranarayanan K."/>
            <person name="Lawson P.A."/>
        </authorList>
    </citation>
    <scope>NUCLEOTIDE SEQUENCE</scope>
    <source>
        <strain evidence="12">BS-20</strain>
    </source>
</reference>
<evidence type="ECO:0000256" key="4">
    <source>
        <dbReference type="ARBA" id="ARBA00022491"/>
    </source>
</evidence>
<keyword evidence="4" id="KW-0678">Repressor</keyword>
<dbReference type="CDD" id="cd07153">
    <property type="entry name" value="Fur_like"/>
    <property type="match status" value="1"/>
</dbReference>
<feature type="binding site" evidence="11">
    <location>
        <position position="133"/>
    </location>
    <ligand>
        <name>Zn(2+)</name>
        <dbReference type="ChEBI" id="CHEBI:29105"/>
    </ligand>
</feature>
<keyword evidence="5 11" id="KW-0479">Metal-binding</keyword>
<dbReference type="Pfam" id="PF01475">
    <property type="entry name" value="FUR"/>
    <property type="match status" value="1"/>
</dbReference>
<dbReference type="AlphaFoldDB" id="A0AAU7DYL9"/>